<dbReference type="Gene3D" id="1.20.1070.10">
    <property type="entry name" value="Rhodopsin 7-helix transmembrane proteins"/>
    <property type="match status" value="1"/>
</dbReference>
<dbReference type="SUPFAM" id="SSF81321">
    <property type="entry name" value="Family A G protein-coupled receptor-like"/>
    <property type="match status" value="1"/>
</dbReference>
<keyword evidence="3" id="KW-0600">Photoreceptor protein</keyword>
<dbReference type="EMBL" id="BMAR01000008">
    <property type="protein sequence ID" value="GFR44465.1"/>
    <property type="molecule type" value="Genomic_DNA"/>
</dbReference>
<evidence type="ECO:0000256" key="10">
    <source>
        <dbReference type="ARBA" id="ARBA00023170"/>
    </source>
</evidence>
<keyword evidence="9 11" id="KW-0472">Membrane</keyword>
<keyword evidence="8" id="KW-0157">Chromophore</keyword>
<evidence type="ECO:0000256" key="8">
    <source>
        <dbReference type="ARBA" id="ARBA00022991"/>
    </source>
</evidence>
<evidence type="ECO:0000256" key="9">
    <source>
        <dbReference type="ARBA" id="ARBA00023136"/>
    </source>
</evidence>
<dbReference type="PANTHER" id="PTHR28286">
    <property type="match status" value="1"/>
</dbReference>
<feature type="transmembrane region" description="Helical" evidence="11">
    <location>
        <begin position="209"/>
        <end position="228"/>
    </location>
</feature>
<evidence type="ECO:0000256" key="5">
    <source>
        <dbReference type="ARBA" id="ARBA00022692"/>
    </source>
</evidence>
<evidence type="ECO:0000313" key="13">
    <source>
        <dbReference type="Proteomes" id="UP001054857"/>
    </source>
</evidence>
<evidence type="ECO:0000256" key="7">
    <source>
        <dbReference type="ARBA" id="ARBA00022989"/>
    </source>
</evidence>
<dbReference type="AlphaFoldDB" id="A0AAD3HL85"/>
<comment type="caution">
    <text evidence="12">The sequence shown here is derived from an EMBL/GenBank/DDBJ whole genome shotgun (WGS) entry which is preliminary data.</text>
</comment>
<comment type="subcellular location">
    <subcellularLocation>
        <location evidence="1">Membrane</location>
        <topology evidence="1">Multi-pass membrane protein</topology>
    </subcellularLocation>
</comment>
<sequence length="274" mass="30918">MDHPVARSLIATTYINLGNGSVIVPENECFCLSWLKPRGTPLQKKVANGMQWFAFGFSVLLLMYYAYQTWKSICGWEEVYVCVVELTKVVVEFFHEFDNPAMLQLSGGNRLLWLRYCEWLLTCPVILIHLSNLTGLSEDYSRRTMQLLVSDIGTIVWGATAAMAKGPAKIGFFILGCLYGSTTYFHAAKVYIESYNAIPKGQCRVLVRAMAWIFFATWGFYPVLFLLGPEGYGVMSMYGSTISHTAVDLLSKNVWGLLGHHLRRKVHESMVVPI</sequence>
<feature type="transmembrane region" description="Helical" evidence="11">
    <location>
        <begin position="170"/>
        <end position="188"/>
    </location>
</feature>
<keyword evidence="5 11" id="KW-0812">Transmembrane</keyword>
<evidence type="ECO:0000256" key="3">
    <source>
        <dbReference type="ARBA" id="ARBA00022543"/>
    </source>
</evidence>
<dbReference type="PANTHER" id="PTHR28286:SF2">
    <property type="entry name" value="BACTERIORHODOPSIN _OPSIN, NOPA (EUROFUNG)"/>
    <property type="match status" value="1"/>
</dbReference>
<reference evidence="12 13" key="1">
    <citation type="journal article" date="2021" name="Sci. Rep.">
        <title>Genome sequencing of the multicellular alga Astrephomene provides insights into convergent evolution of germ-soma differentiation.</title>
        <authorList>
            <person name="Yamashita S."/>
            <person name="Yamamoto K."/>
            <person name="Matsuzaki R."/>
            <person name="Suzuki S."/>
            <person name="Yamaguchi H."/>
            <person name="Hirooka S."/>
            <person name="Minakuchi Y."/>
            <person name="Miyagishima S."/>
            <person name="Kawachi M."/>
            <person name="Toyoda A."/>
            <person name="Nozaki H."/>
        </authorList>
    </citation>
    <scope>NUCLEOTIDE SEQUENCE [LARGE SCALE GENOMIC DNA]</scope>
    <source>
        <strain evidence="12 13">NIES-4017</strain>
    </source>
</reference>
<evidence type="ECO:0008006" key="14">
    <source>
        <dbReference type="Google" id="ProtNLM"/>
    </source>
</evidence>
<evidence type="ECO:0000256" key="2">
    <source>
        <dbReference type="ARBA" id="ARBA00008130"/>
    </source>
</evidence>
<gene>
    <name evidence="12" type="ORF">Agub_g5726</name>
</gene>
<feature type="transmembrane region" description="Helical" evidence="11">
    <location>
        <begin position="113"/>
        <end position="133"/>
    </location>
</feature>
<keyword evidence="13" id="KW-1185">Reference proteome</keyword>
<evidence type="ECO:0000256" key="1">
    <source>
        <dbReference type="ARBA" id="ARBA00004141"/>
    </source>
</evidence>
<comment type="similarity">
    <text evidence="2">Belongs to the archaeal/bacterial/fungal opsin family.</text>
</comment>
<evidence type="ECO:0000313" key="12">
    <source>
        <dbReference type="EMBL" id="GFR44465.1"/>
    </source>
</evidence>
<keyword evidence="7 11" id="KW-1133">Transmembrane helix</keyword>
<dbReference type="Proteomes" id="UP001054857">
    <property type="component" value="Unassembled WGS sequence"/>
</dbReference>
<accession>A0AAD3HL85</accession>
<keyword evidence="10" id="KW-0675">Receptor</keyword>
<dbReference type="Gene3D" id="6.10.250.2400">
    <property type="match status" value="1"/>
</dbReference>
<dbReference type="SMART" id="SM01021">
    <property type="entry name" value="Bac_rhodopsin"/>
    <property type="match status" value="1"/>
</dbReference>
<evidence type="ECO:0000256" key="6">
    <source>
        <dbReference type="ARBA" id="ARBA00022925"/>
    </source>
</evidence>
<protein>
    <recommendedName>
        <fullName evidence="14">Bacteriorhodopsin</fullName>
    </recommendedName>
</protein>
<proteinExistence type="inferred from homology"/>
<dbReference type="GO" id="GO:0009881">
    <property type="term" value="F:photoreceptor activity"/>
    <property type="evidence" value="ECO:0007669"/>
    <property type="project" value="UniProtKB-KW"/>
</dbReference>
<keyword evidence="6" id="KW-0681">Retinal protein</keyword>
<dbReference type="Pfam" id="PF01036">
    <property type="entry name" value="Bac_rhodopsin"/>
    <property type="match status" value="1"/>
</dbReference>
<evidence type="ECO:0000256" key="11">
    <source>
        <dbReference type="SAM" id="Phobius"/>
    </source>
</evidence>
<dbReference type="PRINTS" id="PR00251">
    <property type="entry name" value="BACTRLOPSIN"/>
</dbReference>
<name>A0AAD3HL85_9CHLO</name>
<evidence type="ECO:0000256" key="4">
    <source>
        <dbReference type="ARBA" id="ARBA00022606"/>
    </source>
</evidence>
<organism evidence="12 13">
    <name type="scientific">Astrephomene gubernaculifera</name>
    <dbReference type="NCBI Taxonomy" id="47775"/>
    <lineage>
        <taxon>Eukaryota</taxon>
        <taxon>Viridiplantae</taxon>
        <taxon>Chlorophyta</taxon>
        <taxon>core chlorophytes</taxon>
        <taxon>Chlorophyceae</taxon>
        <taxon>CS clade</taxon>
        <taxon>Chlamydomonadales</taxon>
        <taxon>Astrephomenaceae</taxon>
        <taxon>Astrephomene</taxon>
    </lineage>
</organism>
<keyword evidence="4" id="KW-0716">Sensory transduction</keyword>
<feature type="transmembrane region" description="Helical" evidence="11">
    <location>
        <begin position="46"/>
        <end position="67"/>
    </location>
</feature>
<dbReference type="GO" id="GO:0007602">
    <property type="term" value="P:phototransduction"/>
    <property type="evidence" value="ECO:0007669"/>
    <property type="project" value="UniProtKB-KW"/>
</dbReference>
<dbReference type="GO" id="GO:0005886">
    <property type="term" value="C:plasma membrane"/>
    <property type="evidence" value="ECO:0007669"/>
    <property type="project" value="TreeGrafter"/>
</dbReference>
<dbReference type="InterPro" id="IPR001425">
    <property type="entry name" value="Arc/bac/fun_rhodopsins"/>
</dbReference>